<dbReference type="RefSeq" id="WP_190259048.1">
    <property type="nucleotide sequence ID" value="NZ_QFGA01000003.1"/>
</dbReference>
<reference evidence="2 3" key="1">
    <citation type="journal article" date="2018" name="Environ. Microbiol.">
        <title>Novel energy conservation strategies and behaviour of Pelotomaculum schinkii driving syntrophic propionate catabolism.</title>
        <authorList>
            <person name="Hidalgo-Ahumada C.A.P."/>
            <person name="Nobu M.K."/>
            <person name="Narihiro T."/>
            <person name="Tamaki H."/>
            <person name="Liu W.T."/>
            <person name="Kamagata Y."/>
            <person name="Stams A.J.M."/>
            <person name="Imachi H."/>
            <person name="Sousa D.Z."/>
        </authorList>
    </citation>
    <scope>NUCLEOTIDE SEQUENCE [LARGE SCALE GENOMIC DNA]</scope>
    <source>
        <strain evidence="2 3">HH</strain>
    </source>
</reference>
<comment type="caution">
    <text evidence="2">The sequence shown here is derived from an EMBL/GenBank/DDBJ whole genome shotgun (WGS) entry which is preliminary data.</text>
</comment>
<evidence type="ECO:0000313" key="2">
    <source>
        <dbReference type="EMBL" id="TEB04712.1"/>
    </source>
</evidence>
<evidence type="ECO:0000256" key="1">
    <source>
        <dbReference type="SAM" id="Phobius"/>
    </source>
</evidence>
<feature type="transmembrane region" description="Helical" evidence="1">
    <location>
        <begin position="29"/>
        <end position="51"/>
    </location>
</feature>
<keyword evidence="1" id="KW-1133">Transmembrane helix</keyword>
<organism evidence="2 3">
    <name type="scientific">Pelotomaculum schinkii</name>
    <dbReference type="NCBI Taxonomy" id="78350"/>
    <lineage>
        <taxon>Bacteria</taxon>
        <taxon>Bacillati</taxon>
        <taxon>Bacillota</taxon>
        <taxon>Clostridia</taxon>
        <taxon>Eubacteriales</taxon>
        <taxon>Desulfotomaculaceae</taxon>
        <taxon>Pelotomaculum</taxon>
    </lineage>
</organism>
<sequence length="73" mass="8293">MLGNIKVKLASQVDRLVDRIHNEEGNLQTFATIVGLTFVSVMLIWGAYQILESFFPDFLNSMLNQIKSKFTIS</sequence>
<accession>A0A4Y7R7I6</accession>
<protein>
    <submittedName>
        <fullName evidence="2">Uncharacterized protein</fullName>
    </submittedName>
</protein>
<keyword evidence="3" id="KW-1185">Reference proteome</keyword>
<dbReference type="AlphaFoldDB" id="A0A4Y7R7I6"/>
<proteinExistence type="predicted"/>
<name>A0A4Y7R7I6_9FIRM</name>
<evidence type="ECO:0000313" key="3">
    <source>
        <dbReference type="Proteomes" id="UP000298324"/>
    </source>
</evidence>
<keyword evidence="1" id="KW-0472">Membrane</keyword>
<dbReference type="Proteomes" id="UP000298324">
    <property type="component" value="Unassembled WGS sequence"/>
</dbReference>
<gene>
    <name evidence="2" type="ORF">Psch_03474</name>
</gene>
<dbReference type="EMBL" id="QFGA01000003">
    <property type="protein sequence ID" value="TEB04712.1"/>
    <property type="molecule type" value="Genomic_DNA"/>
</dbReference>
<keyword evidence="1" id="KW-0812">Transmembrane</keyword>